<sequence length="70" mass="8099">NIIECKYHTQPFTIDKKYAYELENKQISFQESSNYMGSIQIVMLTLSGVKRNSYSDEVVSINLDIDALFN</sequence>
<name>A0A6S6SUZ1_9BACT</name>
<gene>
    <name evidence="1" type="ORF">HELGO_WM84980</name>
</gene>
<reference evidence="1" key="1">
    <citation type="submission" date="2020-01" db="EMBL/GenBank/DDBJ databases">
        <authorList>
            <person name="Meier V. D."/>
            <person name="Meier V D."/>
        </authorList>
    </citation>
    <scope>NUCLEOTIDE SEQUENCE</scope>
    <source>
        <strain evidence="1">HLG_WM_MAG_01</strain>
    </source>
</reference>
<protein>
    <submittedName>
        <fullName evidence="1">Archaeal ATPase, fused to C-terminal DUF234 domain</fullName>
    </submittedName>
</protein>
<evidence type="ECO:0000313" key="1">
    <source>
        <dbReference type="EMBL" id="CAA6806380.1"/>
    </source>
</evidence>
<accession>A0A6S6SUZ1</accession>
<dbReference type="EMBL" id="CACVAS010000045">
    <property type="protein sequence ID" value="CAA6806380.1"/>
    <property type="molecule type" value="Genomic_DNA"/>
</dbReference>
<organism evidence="1">
    <name type="scientific">uncultured Sulfurovum sp</name>
    <dbReference type="NCBI Taxonomy" id="269237"/>
    <lineage>
        <taxon>Bacteria</taxon>
        <taxon>Pseudomonadati</taxon>
        <taxon>Campylobacterota</taxon>
        <taxon>Epsilonproteobacteria</taxon>
        <taxon>Campylobacterales</taxon>
        <taxon>Sulfurovaceae</taxon>
        <taxon>Sulfurovum</taxon>
        <taxon>environmental samples</taxon>
    </lineage>
</organism>
<feature type="non-terminal residue" evidence="1">
    <location>
        <position position="1"/>
    </location>
</feature>
<proteinExistence type="predicted"/>
<dbReference type="AlphaFoldDB" id="A0A6S6SUZ1"/>